<comment type="similarity">
    <text evidence="2 5">Belongs to the acyl-CoA dehydrogenase family.</text>
</comment>
<dbReference type="AlphaFoldDB" id="A0A1I6PWQ9"/>
<organism evidence="9 10">
    <name type="scientific">Marininema halotolerans</name>
    <dbReference type="NCBI Taxonomy" id="1155944"/>
    <lineage>
        <taxon>Bacteria</taxon>
        <taxon>Bacillati</taxon>
        <taxon>Bacillota</taxon>
        <taxon>Bacilli</taxon>
        <taxon>Bacillales</taxon>
        <taxon>Thermoactinomycetaceae</taxon>
        <taxon>Marininema</taxon>
    </lineage>
</organism>
<dbReference type="OrthoDB" id="9802447at2"/>
<dbReference type="Pfam" id="PF02771">
    <property type="entry name" value="Acyl-CoA_dh_N"/>
    <property type="match status" value="1"/>
</dbReference>
<dbReference type="PROSITE" id="PS00073">
    <property type="entry name" value="ACYL_COA_DH_2"/>
    <property type="match status" value="1"/>
</dbReference>
<evidence type="ECO:0000256" key="1">
    <source>
        <dbReference type="ARBA" id="ARBA00001974"/>
    </source>
</evidence>
<dbReference type="GO" id="GO:0050660">
    <property type="term" value="F:flavin adenine dinucleotide binding"/>
    <property type="evidence" value="ECO:0007669"/>
    <property type="project" value="InterPro"/>
</dbReference>
<dbReference type="InterPro" id="IPR013786">
    <property type="entry name" value="AcylCoA_DH/ox_N"/>
</dbReference>
<dbReference type="EMBL" id="FPAA01000002">
    <property type="protein sequence ID" value="SFS44520.1"/>
    <property type="molecule type" value="Genomic_DNA"/>
</dbReference>
<evidence type="ECO:0000313" key="10">
    <source>
        <dbReference type="Proteomes" id="UP000198660"/>
    </source>
</evidence>
<dbReference type="SUPFAM" id="SSF47203">
    <property type="entry name" value="Acyl-CoA dehydrogenase C-terminal domain-like"/>
    <property type="match status" value="1"/>
</dbReference>
<feature type="domain" description="Acyl-CoA dehydrogenase/oxidase N-terminal" evidence="8">
    <location>
        <begin position="7"/>
        <end position="113"/>
    </location>
</feature>
<evidence type="ECO:0000259" key="8">
    <source>
        <dbReference type="Pfam" id="PF02771"/>
    </source>
</evidence>
<protein>
    <submittedName>
        <fullName evidence="9">Acyl-CoA dehydrogenase</fullName>
    </submittedName>
</protein>
<dbReference type="InterPro" id="IPR036250">
    <property type="entry name" value="AcylCo_DH-like_C"/>
</dbReference>
<evidence type="ECO:0000313" key="9">
    <source>
        <dbReference type="EMBL" id="SFS44520.1"/>
    </source>
</evidence>
<dbReference type="InterPro" id="IPR006091">
    <property type="entry name" value="Acyl-CoA_Oxase/DH_mid-dom"/>
</dbReference>
<dbReference type="Proteomes" id="UP000198660">
    <property type="component" value="Unassembled WGS sequence"/>
</dbReference>
<sequence>MKTLTDVLSQVEQYAAAELRPRAGRFEAQEAIPREVLQGLAKHGIFGATLPTIYGGLALDPIQYGQLTEMVGKACNSVRELLTVHVSLVGESILRWGTGEQKQYWLPKMATGEVLAAFALTEPEVGSDANGIDSSYRQEGDHFILNGRKKWISFGDLADLYLVLASRGDEMTAFLVDSTMTGVSTTKMSNLLASNASHLAEIHFQDVEVPLGNVLGRVGGGFAYVVNSALDHGRYSIAWAGVAIAQEALDGMVTYGRTRRQGGRVIGAYAEVQQMIAEASVNIHASRALCIAAGQKRRDKHPDAVIETTMAKYFTSKMAMKVATDAVQVFGGNGFSREYPVERLFREAKALEIIEGTSQVLQPVIAQHALRTCYQQGWWRA</sequence>
<feature type="domain" description="Acyl-CoA oxidase/dehydrogenase middle" evidence="7">
    <location>
        <begin position="117"/>
        <end position="207"/>
    </location>
</feature>
<comment type="cofactor">
    <cofactor evidence="1 5">
        <name>FAD</name>
        <dbReference type="ChEBI" id="CHEBI:57692"/>
    </cofactor>
</comment>
<keyword evidence="4 5" id="KW-0274">FAD</keyword>
<feature type="domain" description="Acyl-CoA dehydrogenase/oxidase C-terminal" evidence="6">
    <location>
        <begin position="220"/>
        <end position="369"/>
    </location>
</feature>
<dbReference type="PIRSF" id="PIRSF016578">
    <property type="entry name" value="HsaA"/>
    <property type="match status" value="1"/>
</dbReference>
<evidence type="ECO:0000256" key="2">
    <source>
        <dbReference type="ARBA" id="ARBA00009347"/>
    </source>
</evidence>
<dbReference type="PANTHER" id="PTHR43884:SF12">
    <property type="entry name" value="ISOVALERYL-COA DEHYDROGENASE, MITOCHONDRIAL-RELATED"/>
    <property type="match status" value="1"/>
</dbReference>
<dbReference type="Gene3D" id="1.10.540.10">
    <property type="entry name" value="Acyl-CoA dehydrogenase/oxidase, N-terminal domain"/>
    <property type="match status" value="1"/>
</dbReference>
<dbReference type="GO" id="GO:0003995">
    <property type="term" value="F:acyl-CoA dehydrogenase activity"/>
    <property type="evidence" value="ECO:0007669"/>
    <property type="project" value="InterPro"/>
</dbReference>
<dbReference type="Pfam" id="PF02770">
    <property type="entry name" value="Acyl-CoA_dh_M"/>
    <property type="match status" value="1"/>
</dbReference>
<dbReference type="SUPFAM" id="SSF56645">
    <property type="entry name" value="Acyl-CoA dehydrogenase NM domain-like"/>
    <property type="match status" value="1"/>
</dbReference>
<evidence type="ECO:0000259" key="7">
    <source>
        <dbReference type="Pfam" id="PF02770"/>
    </source>
</evidence>
<dbReference type="PANTHER" id="PTHR43884">
    <property type="entry name" value="ACYL-COA DEHYDROGENASE"/>
    <property type="match status" value="1"/>
</dbReference>
<dbReference type="Pfam" id="PF00441">
    <property type="entry name" value="Acyl-CoA_dh_1"/>
    <property type="match status" value="1"/>
</dbReference>
<dbReference type="Gene3D" id="2.40.110.10">
    <property type="entry name" value="Butyryl-CoA Dehydrogenase, subunit A, domain 2"/>
    <property type="match status" value="1"/>
</dbReference>
<dbReference type="InterPro" id="IPR009075">
    <property type="entry name" value="AcylCo_DH/oxidase_C"/>
</dbReference>
<accession>A0A1I6PWQ9</accession>
<evidence type="ECO:0000256" key="3">
    <source>
        <dbReference type="ARBA" id="ARBA00022630"/>
    </source>
</evidence>
<dbReference type="Gene3D" id="1.20.140.10">
    <property type="entry name" value="Butyryl-CoA Dehydrogenase, subunit A, domain 3"/>
    <property type="match status" value="1"/>
</dbReference>
<dbReference type="RefSeq" id="WP_091833985.1">
    <property type="nucleotide sequence ID" value="NZ_FPAA01000002.1"/>
</dbReference>
<keyword evidence="3 5" id="KW-0285">Flavoprotein</keyword>
<dbReference type="FunFam" id="1.20.140.10:FF:000004">
    <property type="entry name" value="Acyl-CoA dehydrogenase FadE25"/>
    <property type="match status" value="1"/>
</dbReference>
<evidence type="ECO:0000259" key="6">
    <source>
        <dbReference type="Pfam" id="PF00441"/>
    </source>
</evidence>
<reference evidence="10" key="1">
    <citation type="submission" date="2016-10" db="EMBL/GenBank/DDBJ databases">
        <authorList>
            <person name="Varghese N."/>
            <person name="Submissions S."/>
        </authorList>
    </citation>
    <scope>NUCLEOTIDE SEQUENCE [LARGE SCALE GENOMIC DNA]</scope>
    <source>
        <strain evidence="10">DSM 45789</strain>
    </source>
</reference>
<name>A0A1I6PWQ9_9BACL</name>
<gene>
    <name evidence="9" type="ORF">SAMN05444972_102181</name>
</gene>
<keyword evidence="10" id="KW-1185">Reference proteome</keyword>
<dbReference type="InterPro" id="IPR037069">
    <property type="entry name" value="AcylCoA_DH/ox_N_sf"/>
</dbReference>
<dbReference type="InterPro" id="IPR009100">
    <property type="entry name" value="AcylCoA_DH/oxidase_NM_dom_sf"/>
</dbReference>
<evidence type="ECO:0000256" key="4">
    <source>
        <dbReference type="ARBA" id="ARBA00022827"/>
    </source>
</evidence>
<proteinExistence type="inferred from homology"/>
<dbReference type="InterPro" id="IPR006089">
    <property type="entry name" value="Acyl-CoA_DH_CS"/>
</dbReference>
<keyword evidence="5" id="KW-0560">Oxidoreductase</keyword>
<dbReference type="InterPro" id="IPR046373">
    <property type="entry name" value="Acyl-CoA_Oxase/DH_mid-dom_sf"/>
</dbReference>
<evidence type="ECO:0000256" key="5">
    <source>
        <dbReference type="RuleBase" id="RU362125"/>
    </source>
</evidence>